<dbReference type="RefSeq" id="WP_097007566.1">
    <property type="nucleotide sequence ID" value="NZ_OBEJ01000001.1"/>
</dbReference>
<feature type="transmembrane region" description="Helical" evidence="1">
    <location>
        <begin position="36"/>
        <end position="54"/>
    </location>
</feature>
<dbReference type="AlphaFoldDB" id="A0A285N8W5"/>
<keyword evidence="3" id="KW-1185">Reference proteome</keyword>
<dbReference type="EMBL" id="OBEJ01000001">
    <property type="protein sequence ID" value="SNZ04406.1"/>
    <property type="molecule type" value="Genomic_DNA"/>
</dbReference>
<proteinExistence type="predicted"/>
<name>A0A285N8W5_NATPI</name>
<accession>A0A285N8W5</accession>
<organism evidence="2 3">
    <name type="scientific">Natronoarchaeum philippinense</name>
    <dbReference type="NCBI Taxonomy" id="558529"/>
    <lineage>
        <taxon>Archaea</taxon>
        <taxon>Methanobacteriati</taxon>
        <taxon>Methanobacteriota</taxon>
        <taxon>Stenosarchaea group</taxon>
        <taxon>Halobacteria</taxon>
        <taxon>Halobacteriales</taxon>
        <taxon>Natronoarchaeaceae</taxon>
    </lineage>
</organism>
<keyword evidence="1" id="KW-0472">Membrane</keyword>
<protein>
    <submittedName>
        <fullName evidence="2">Uncharacterized protein</fullName>
    </submittedName>
</protein>
<dbReference type="Proteomes" id="UP000219453">
    <property type="component" value="Unassembled WGS sequence"/>
</dbReference>
<feature type="transmembrane region" description="Helical" evidence="1">
    <location>
        <begin position="12"/>
        <end position="30"/>
    </location>
</feature>
<keyword evidence="1" id="KW-1133">Transmembrane helix</keyword>
<evidence type="ECO:0000313" key="3">
    <source>
        <dbReference type="Proteomes" id="UP000219453"/>
    </source>
</evidence>
<reference evidence="2 3" key="1">
    <citation type="submission" date="2017-09" db="EMBL/GenBank/DDBJ databases">
        <authorList>
            <person name="Ehlers B."/>
            <person name="Leendertz F.H."/>
        </authorList>
    </citation>
    <scope>NUCLEOTIDE SEQUENCE [LARGE SCALE GENOMIC DNA]</scope>
    <source>
        <strain evidence="2 3">DSM 27208</strain>
    </source>
</reference>
<evidence type="ECO:0000256" key="1">
    <source>
        <dbReference type="SAM" id="Phobius"/>
    </source>
</evidence>
<keyword evidence="1" id="KW-0812">Transmembrane</keyword>
<gene>
    <name evidence="2" type="ORF">SAMN06269185_0550</name>
</gene>
<evidence type="ECO:0000313" key="2">
    <source>
        <dbReference type="EMBL" id="SNZ04406.1"/>
    </source>
</evidence>
<sequence>MAETTATDGDNAALAYTIAGMALVTIGGFVDSTLQYGLLVGGVLCAGVGVVVAWQEHRDED</sequence>